<evidence type="ECO:0000259" key="3">
    <source>
        <dbReference type="PROSITE" id="PS50191"/>
    </source>
</evidence>
<organism evidence="4 5">
    <name type="scientific">Meloidogyne graminicola</name>
    <dbReference type="NCBI Taxonomy" id="189291"/>
    <lineage>
        <taxon>Eukaryota</taxon>
        <taxon>Metazoa</taxon>
        <taxon>Ecdysozoa</taxon>
        <taxon>Nematoda</taxon>
        <taxon>Chromadorea</taxon>
        <taxon>Rhabditida</taxon>
        <taxon>Tylenchina</taxon>
        <taxon>Tylenchomorpha</taxon>
        <taxon>Tylenchoidea</taxon>
        <taxon>Meloidogynidae</taxon>
        <taxon>Meloidogyninae</taxon>
        <taxon>Meloidogyne</taxon>
    </lineage>
</organism>
<name>A0A8S9ZR17_9BILA</name>
<dbReference type="GO" id="GO:0004176">
    <property type="term" value="F:ATP-dependent peptidase activity"/>
    <property type="evidence" value="ECO:0007669"/>
    <property type="project" value="InterPro"/>
</dbReference>
<feature type="compositionally biased region" description="Basic and acidic residues" evidence="1">
    <location>
        <begin position="512"/>
        <end position="546"/>
    </location>
</feature>
<dbReference type="Gene3D" id="1.20.58.760">
    <property type="entry name" value="Peptidase M41"/>
    <property type="match status" value="1"/>
</dbReference>
<dbReference type="EMBL" id="JABEBT010000040">
    <property type="protein sequence ID" value="KAF7635623.1"/>
    <property type="molecule type" value="Genomic_DNA"/>
</dbReference>
<feature type="region of interest" description="Disordered" evidence="1">
    <location>
        <begin position="496"/>
        <end position="558"/>
    </location>
</feature>
<evidence type="ECO:0000313" key="5">
    <source>
        <dbReference type="Proteomes" id="UP000605970"/>
    </source>
</evidence>
<dbReference type="InterPro" id="IPR036598">
    <property type="entry name" value="GOLD_dom_sf"/>
</dbReference>
<dbReference type="PANTHER" id="PTHR47159">
    <property type="entry name" value="PROTEIN CBG07705-RELATED"/>
    <property type="match status" value="1"/>
</dbReference>
<dbReference type="PANTHER" id="PTHR47159:SF6">
    <property type="entry name" value="CRAL-TRIO DOMAIN-CONTAINING PROTEIN"/>
    <property type="match status" value="1"/>
</dbReference>
<dbReference type="AlphaFoldDB" id="A0A8S9ZR17"/>
<dbReference type="OrthoDB" id="5847573at2759"/>
<reference evidence="4" key="1">
    <citation type="journal article" date="2020" name="Ecol. Evol.">
        <title>Genome structure and content of the rice root-knot nematode (Meloidogyne graminicola).</title>
        <authorList>
            <person name="Phan N.T."/>
            <person name="Danchin E.G.J."/>
            <person name="Klopp C."/>
            <person name="Perfus-Barbeoch L."/>
            <person name="Kozlowski D.K."/>
            <person name="Koutsovoulos G.D."/>
            <person name="Lopez-Roques C."/>
            <person name="Bouchez O."/>
            <person name="Zahm M."/>
            <person name="Besnard G."/>
            <person name="Bellafiore S."/>
        </authorList>
    </citation>
    <scope>NUCLEOTIDE SEQUENCE</scope>
    <source>
        <strain evidence="4">VN-18</strain>
    </source>
</reference>
<dbReference type="InterPro" id="IPR053302">
    <property type="entry name" value="CRAL-TRIO_domain"/>
</dbReference>
<dbReference type="PROSITE" id="PS50191">
    <property type="entry name" value="CRAL_TRIO"/>
    <property type="match status" value="1"/>
</dbReference>
<dbReference type="SMART" id="SM00516">
    <property type="entry name" value="SEC14"/>
    <property type="match status" value="1"/>
</dbReference>
<dbReference type="InterPro" id="IPR001251">
    <property type="entry name" value="CRAL-TRIO_dom"/>
</dbReference>
<protein>
    <submittedName>
        <fullName evidence="4">CRAL-TRIO domain-containing protein</fullName>
    </submittedName>
</protein>
<evidence type="ECO:0000313" key="4">
    <source>
        <dbReference type="EMBL" id="KAF7635623.1"/>
    </source>
</evidence>
<dbReference type="GO" id="GO:0005524">
    <property type="term" value="F:ATP binding"/>
    <property type="evidence" value="ECO:0007669"/>
    <property type="project" value="InterPro"/>
</dbReference>
<dbReference type="Gene3D" id="3.40.525.10">
    <property type="entry name" value="CRAL-TRIO lipid binding domain"/>
    <property type="match status" value="1"/>
</dbReference>
<dbReference type="Proteomes" id="UP000605970">
    <property type="component" value="Unassembled WGS sequence"/>
</dbReference>
<keyword evidence="5" id="KW-1185">Reference proteome</keyword>
<dbReference type="SUPFAM" id="SSF140990">
    <property type="entry name" value="FtsH protease domain-like"/>
    <property type="match status" value="1"/>
</dbReference>
<feature type="transmembrane region" description="Helical" evidence="2">
    <location>
        <begin position="464"/>
        <end position="485"/>
    </location>
</feature>
<dbReference type="GO" id="GO:0004222">
    <property type="term" value="F:metalloendopeptidase activity"/>
    <property type="evidence" value="ECO:0007669"/>
    <property type="project" value="InterPro"/>
</dbReference>
<dbReference type="GO" id="GO:0006508">
    <property type="term" value="P:proteolysis"/>
    <property type="evidence" value="ECO:0007669"/>
    <property type="project" value="InterPro"/>
</dbReference>
<dbReference type="SUPFAM" id="SSF101576">
    <property type="entry name" value="Supernatant protein factor (SPF), C-terminal domain"/>
    <property type="match status" value="1"/>
</dbReference>
<feature type="transmembrane region" description="Helical" evidence="2">
    <location>
        <begin position="438"/>
        <end position="458"/>
    </location>
</feature>
<evidence type="ECO:0000256" key="2">
    <source>
        <dbReference type="SAM" id="Phobius"/>
    </source>
</evidence>
<feature type="domain" description="CRAL-TRIO" evidence="3">
    <location>
        <begin position="91"/>
        <end position="272"/>
    </location>
</feature>
<dbReference type="Gene3D" id="2.60.120.680">
    <property type="entry name" value="GOLD domain"/>
    <property type="match status" value="1"/>
</dbReference>
<keyword evidence="2" id="KW-0812">Transmembrane</keyword>
<keyword evidence="2" id="KW-0472">Membrane</keyword>
<gene>
    <name evidence="4" type="ORF">Mgra_00005011</name>
</gene>
<comment type="caution">
    <text evidence="4">The sequence shown here is derived from an EMBL/GenBank/DDBJ whole genome shotgun (WGS) entry which is preliminary data.</text>
</comment>
<dbReference type="Pfam" id="PF01434">
    <property type="entry name" value="Peptidase_M41"/>
    <property type="match status" value="1"/>
</dbReference>
<dbReference type="InterPro" id="IPR036865">
    <property type="entry name" value="CRAL-TRIO_dom_sf"/>
</dbReference>
<dbReference type="InterPro" id="IPR037219">
    <property type="entry name" value="Peptidase_M41-like"/>
</dbReference>
<keyword evidence="2" id="KW-1133">Transmembrane helix</keyword>
<dbReference type="InterPro" id="IPR000642">
    <property type="entry name" value="Peptidase_M41"/>
</dbReference>
<proteinExistence type="predicted"/>
<dbReference type="SUPFAM" id="SSF52087">
    <property type="entry name" value="CRAL/TRIO domain"/>
    <property type="match status" value="1"/>
</dbReference>
<dbReference type="Pfam" id="PF00650">
    <property type="entry name" value="CRAL_TRIO"/>
    <property type="match status" value="1"/>
</dbReference>
<evidence type="ECO:0000256" key="1">
    <source>
        <dbReference type="SAM" id="MobiDB-lite"/>
    </source>
</evidence>
<sequence length="810" mass="94903">MHSKINSTQFGEPLSKESINLIQNVRQKLTYPIHSNFDNNFNIYRFVANAERIYKNKNDIIENAAKALSMHLRVRKCFNLDELPDIPFEQNPIFIKRLMPLSPILEEATDSSNRLLWFVEYKSLNVEAIANGIKSSESIRYQFWQFEHMLRRVNKQEKLTGCLSSIRHVIDMTGYEINPFTMLFVSSGTLSYYSQLLHYDNYPDLVYPIELVNIAKWIFIPYRLIKNMMPAGFKVYSFCIPMQQSTKIWQPIEPRILEHLEHLSIGPRKYKYFKIQINKEDIIKKHILSWYFRTDGIIHFGIFFEPFKKEKKEISDQNGNYINGNKYINNNNIITTTNSRPSIEHFENNKELAYMWFKLTAKIHHEWDYIECNKPGIYWIIFSNNHSWLNKRSIEVLINLNIEKNIIKRIWHDKEQTGMENIDLMKLLHVGITLFSKILYYFSLFLFNFVMAVISTFFFNGMVFLLLIILFFVLPSFCLVIGSCCRKKKKLLSLKNQKQSEEETKEDEIEENKEKEENKETEENKEKEEKEGSKEYELEENKKTEESKEDEINNESNMEKSLSIKKSVGLAKKEELKDDNNNNMKEKKTLEVLVSEAFLGKTDQGVQKIELVHTFFGIGLETNKQFLQEVFNNFNDWLSALHEGGHIICAWFSPNGLKVVKVTIKKEGRQAGRTDFSNSVNEGNKHQIMDWIVTLLGGYVAEELFNGGASTGSRNDIDVLTGWTLAQVKNFGMEQEYGPINFDQFTATERPNIFQLVNKKIKECRKIATKILKDHKEEHKKLTELIFEKKELDHEEIKALLGPPTNPANN</sequence>
<accession>A0A8S9ZR17</accession>